<comment type="caution">
    <text evidence="10">The sequence shown here is derived from an EMBL/GenBank/DDBJ whole genome shotgun (WGS) entry which is preliminary data.</text>
</comment>
<feature type="transmembrane region" description="Helical" evidence="8">
    <location>
        <begin position="465"/>
        <end position="482"/>
    </location>
</feature>
<keyword evidence="5 8" id="KW-0812">Transmembrane</keyword>
<dbReference type="PANTHER" id="PTHR11101">
    <property type="entry name" value="PHOSPHATE TRANSPORTER"/>
    <property type="match status" value="1"/>
</dbReference>
<feature type="transmembrane region" description="Helical" evidence="8">
    <location>
        <begin position="215"/>
        <end position="237"/>
    </location>
</feature>
<keyword evidence="7 8" id="KW-0472">Membrane</keyword>
<protein>
    <recommendedName>
        <fullName evidence="8">Phosphate transporter</fullName>
    </recommendedName>
</protein>
<dbReference type="EMBL" id="NEDP02005553">
    <property type="protein sequence ID" value="OWF38853.1"/>
    <property type="molecule type" value="Genomic_DNA"/>
</dbReference>
<keyword evidence="6 8" id="KW-1133">Transmembrane helix</keyword>
<dbReference type="GO" id="GO:0035435">
    <property type="term" value="P:phosphate ion transmembrane transport"/>
    <property type="evidence" value="ECO:0007669"/>
    <property type="project" value="TreeGrafter"/>
</dbReference>
<name>A0A210PQT6_MIZYE</name>
<keyword evidence="11" id="KW-1185">Reference proteome</keyword>
<evidence type="ECO:0000313" key="10">
    <source>
        <dbReference type="EMBL" id="OWF38853.1"/>
    </source>
</evidence>
<dbReference type="Pfam" id="PF01384">
    <property type="entry name" value="PHO4"/>
    <property type="match status" value="1"/>
</dbReference>
<evidence type="ECO:0000256" key="2">
    <source>
        <dbReference type="ARBA" id="ARBA00009916"/>
    </source>
</evidence>
<keyword evidence="3 8" id="KW-0813">Transport</keyword>
<dbReference type="InterPro" id="IPR001204">
    <property type="entry name" value="Phos_transporter"/>
</dbReference>
<evidence type="ECO:0000256" key="8">
    <source>
        <dbReference type="RuleBase" id="RU363058"/>
    </source>
</evidence>
<feature type="transmembrane region" description="Helical" evidence="8">
    <location>
        <begin position="184"/>
        <end position="203"/>
    </location>
</feature>
<dbReference type="Proteomes" id="UP000242188">
    <property type="component" value="Unassembled WGS sequence"/>
</dbReference>
<feature type="transmembrane region" description="Helical" evidence="8">
    <location>
        <begin position="88"/>
        <end position="110"/>
    </location>
</feature>
<sequence>MLVGEDALPFVIVGFIIAFVLAFGIGANDVANSFGTSVGAKVLTLRQACILGTIFEIAGAILIGYRVSDTIRKGIIDVTLYNNGSETLLLAGNVAALSGSCVWLMAATILKLPVSTTHSIVGATVGFALVAHGIKGINWQKIGLIVGSWFISPIMSGIITVFSFWILTKLVLKRDDPFAAGLKLLPIFYAFTTAVNAFSVFYQGSSLLMFDKIPLYGVLILTFGLAVIVALIIYFVFVPRFKKGKWIDVEEGQSQGGSIILEKAVETALSPEEQQKMLTKDVEESNIIDVDVDIENKENIEVKKDGEKTPLKENISQGAGILIEKDTNIDAILADAKAITPVLMTANGSSKDMSNGPSPQGSVTPLLYRESTSTFSSRKLLQDNFDGSPGSSSKDSSTSDLEKGRELLKDEPKTAKLFSFLQILTAVFGSFAHGGNDVSNAIGPLVSIWIIGTQGNALQKAETPLWILVFGGIGISIGLWVWGRRVIKTMGEDLTKITPSSGFCIEVGSALTVLIASNIGIPISTTHCKVGSVEHSSCLVCDFTSGRRYQCRHYGDHHAVFMIEEVFKSCECECDCDLASKSCSLMTGSFTAENDLDHNFFPKSETIGTHATATTEDTCFRSKNSYRLQPLQRTLTSKVIVGYGRYSGFTSEVRIGYGHFRGNLLQK</sequence>
<keyword evidence="4 8" id="KW-0592">Phosphate transport</keyword>
<dbReference type="OrthoDB" id="260807at2759"/>
<feature type="compositionally biased region" description="Low complexity" evidence="9">
    <location>
        <begin position="386"/>
        <end position="399"/>
    </location>
</feature>
<evidence type="ECO:0000256" key="9">
    <source>
        <dbReference type="SAM" id="MobiDB-lite"/>
    </source>
</evidence>
<evidence type="ECO:0000256" key="6">
    <source>
        <dbReference type="ARBA" id="ARBA00022989"/>
    </source>
</evidence>
<organism evidence="10 11">
    <name type="scientific">Mizuhopecten yessoensis</name>
    <name type="common">Japanese scallop</name>
    <name type="synonym">Patinopecten yessoensis</name>
    <dbReference type="NCBI Taxonomy" id="6573"/>
    <lineage>
        <taxon>Eukaryota</taxon>
        <taxon>Metazoa</taxon>
        <taxon>Spiralia</taxon>
        <taxon>Lophotrochozoa</taxon>
        <taxon>Mollusca</taxon>
        <taxon>Bivalvia</taxon>
        <taxon>Autobranchia</taxon>
        <taxon>Pteriomorphia</taxon>
        <taxon>Pectinida</taxon>
        <taxon>Pectinoidea</taxon>
        <taxon>Pectinidae</taxon>
        <taxon>Mizuhopecten</taxon>
    </lineage>
</organism>
<comment type="subcellular location">
    <subcellularLocation>
        <location evidence="1 8">Membrane</location>
        <topology evidence="1 8">Multi-pass membrane protein</topology>
    </subcellularLocation>
</comment>
<dbReference type="AlphaFoldDB" id="A0A210PQT6"/>
<evidence type="ECO:0000256" key="7">
    <source>
        <dbReference type="ARBA" id="ARBA00023136"/>
    </source>
</evidence>
<feature type="region of interest" description="Disordered" evidence="9">
    <location>
        <begin position="380"/>
        <end position="404"/>
    </location>
</feature>
<accession>A0A210PQT6</accession>
<comment type="similarity">
    <text evidence="2 8">Belongs to the inorganic phosphate transporter (PiT) (TC 2.A.20) family.</text>
</comment>
<feature type="transmembrane region" description="Helical" evidence="8">
    <location>
        <begin position="45"/>
        <end position="67"/>
    </location>
</feature>
<gene>
    <name evidence="10" type="ORF">KP79_PYT23679</name>
</gene>
<evidence type="ECO:0000256" key="4">
    <source>
        <dbReference type="ARBA" id="ARBA00022592"/>
    </source>
</evidence>
<feature type="transmembrane region" description="Helical" evidence="8">
    <location>
        <begin position="7"/>
        <end position="25"/>
    </location>
</feature>
<dbReference type="GO" id="GO:0016020">
    <property type="term" value="C:membrane"/>
    <property type="evidence" value="ECO:0007669"/>
    <property type="project" value="UniProtKB-SubCell"/>
</dbReference>
<feature type="transmembrane region" description="Helical" evidence="8">
    <location>
        <begin position="149"/>
        <end position="172"/>
    </location>
</feature>
<comment type="function">
    <text evidence="8">Sodium-phosphate symporter.</text>
</comment>
<proteinExistence type="inferred from homology"/>
<dbReference type="PANTHER" id="PTHR11101:SF80">
    <property type="entry name" value="PHOSPHATE TRANSPORTER"/>
    <property type="match status" value="1"/>
</dbReference>
<evidence type="ECO:0000256" key="5">
    <source>
        <dbReference type="ARBA" id="ARBA00022692"/>
    </source>
</evidence>
<evidence type="ECO:0000313" key="11">
    <source>
        <dbReference type="Proteomes" id="UP000242188"/>
    </source>
</evidence>
<dbReference type="GO" id="GO:0005315">
    <property type="term" value="F:phosphate transmembrane transporter activity"/>
    <property type="evidence" value="ECO:0007669"/>
    <property type="project" value="InterPro"/>
</dbReference>
<evidence type="ECO:0000256" key="1">
    <source>
        <dbReference type="ARBA" id="ARBA00004141"/>
    </source>
</evidence>
<evidence type="ECO:0000256" key="3">
    <source>
        <dbReference type="ARBA" id="ARBA00022448"/>
    </source>
</evidence>
<reference evidence="10 11" key="1">
    <citation type="journal article" date="2017" name="Nat. Ecol. Evol.">
        <title>Scallop genome provides insights into evolution of bilaterian karyotype and development.</title>
        <authorList>
            <person name="Wang S."/>
            <person name="Zhang J."/>
            <person name="Jiao W."/>
            <person name="Li J."/>
            <person name="Xun X."/>
            <person name="Sun Y."/>
            <person name="Guo X."/>
            <person name="Huan P."/>
            <person name="Dong B."/>
            <person name="Zhang L."/>
            <person name="Hu X."/>
            <person name="Sun X."/>
            <person name="Wang J."/>
            <person name="Zhao C."/>
            <person name="Wang Y."/>
            <person name="Wang D."/>
            <person name="Huang X."/>
            <person name="Wang R."/>
            <person name="Lv J."/>
            <person name="Li Y."/>
            <person name="Zhang Z."/>
            <person name="Liu B."/>
            <person name="Lu W."/>
            <person name="Hui Y."/>
            <person name="Liang J."/>
            <person name="Zhou Z."/>
            <person name="Hou R."/>
            <person name="Li X."/>
            <person name="Liu Y."/>
            <person name="Li H."/>
            <person name="Ning X."/>
            <person name="Lin Y."/>
            <person name="Zhao L."/>
            <person name="Xing Q."/>
            <person name="Dou J."/>
            <person name="Li Y."/>
            <person name="Mao J."/>
            <person name="Guo H."/>
            <person name="Dou H."/>
            <person name="Li T."/>
            <person name="Mu C."/>
            <person name="Jiang W."/>
            <person name="Fu Q."/>
            <person name="Fu X."/>
            <person name="Miao Y."/>
            <person name="Liu J."/>
            <person name="Yu Q."/>
            <person name="Li R."/>
            <person name="Liao H."/>
            <person name="Li X."/>
            <person name="Kong Y."/>
            <person name="Jiang Z."/>
            <person name="Chourrout D."/>
            <person name="Li R."/>
            <person name="Bao Z."/>
        </authorList>
    </citation>
    <scope>NUCLEOTIDE SEQUENCE [LARGE SCALE GENOMIC DNA]</scope>
    <source>
        <strain evidence="10 11">PY_sf001</strain>
    </source>
</reference>